<comment type="caution">
    <text evidence="1">The sequence shown here is derived from an EMBL/GenBank/DDBJ whole genome shotgun (WGS) entry which is preliminary data.</text>
</comment>
<name>A0A4C1UMH9_EUMVA</name>
<reference evidence="1 2" key="1">
    <citation type="journal article" date="2019" name="Commun. Biol.">
        <title>The bagworm genome reveals a unique fibroin gene that provides high tensile strength.</title>
        <authorList>
            <person name="Kono N."/>
            <person name="Nakamura H."/>
            <person name="Ohtoshi R."/>
            <person name="Tomita M."/>
            <person name="Numata K."/>
            <person name="Arakawa K."/>
        </authorList>
    </citation>
    <scope>NUCLEOTIDE SEQUENCE [LARGE SCALE GENOMIC DNA]</scope>
</reference>
<dbReference type="Pfam" id="PF12796">
    <property type="entry name" value="Ank_2"/>
    <property type="match status" value="1"/>
</dbReference>
<dbReference type="EMBL" id="BGZK01000190">
    <property type="protein sequence ID" value="GBP27196.1"/>
    <property type="molecule type" value="Genomic_DNA"/>
</dbReference>
<protein>
    <submittedName>
        <fullName evidence="1">Uncharacterized protein</fullName>
    </submittedName>
</protein>
<accession>A0A4C1UMH9</accession>
<gene>
    <name evidence="1" type="ORF">EVAR_15969_1</name>
</gene>
<proteinExistence type="predicted"/>
<evidence type="ECO:0000313" key="1">
    <source>
        <dbReference type="EMBL" id="GBP27196.1"/>
    </source>
</evidence>
<dbReference type="Proteomes" id="UP000299102">
    <property type="component" value="Unassembled WGS sequence"/>
</dbReference>
<sequence>MNFNFHVCEGRRNSRTPHRPTSDLFISNRATRSLPTKTVQCGSEARYRQGCFGSTQIEKSSVYLPASIIETDTFWCDDDTLGHCAAATLSSDALERQRLQHHAELRDAVGRGDIQAVKANLLASGDDAELVVNLAPGGANTLLYVAAEAGLTEVVLALLAGGADGRAHPVTRYSPLYAASYHGHADIARTLLSHLPRAAQVGMTKSGKKITGR</sequence>
<dbReference type="InterPro" id="IPR036770">
    <property type="entry name" value="Ankyrin_rpt-contain_sf"/>
</dbReference>
<dbReference type="STRING" id="151549.A0A4C1UMH9"/>
<keyword evidence="2" id="KW-1185">Reference proteome</keyword>
<dbReference type="Gene3D" id="1.25.40.20">
    <property type="entry name" value="Ankyrin repeat-containing domain"/>
    <property type="match status" value="1"/>
</dbReference>
<evidence type="ECO:0000313" key="2">
    <source>
        <dbReference type="Proteomes" id="UP000299102"/>
    </source>
</evidence>
<organism evidence="1 2">
    <name type="scientific">Eumeta variegata</name>
    <name type="common">Bagworm moth</name>
    <name type="synonym">Eumeta japonica</name>
    <dbReference type="NCBI Taxonomy" id="151549"/>
    <lineage>
        <taxon>Eukaryota</taxon>
        <taxon>Metazoa</taxon>
        <taxon>Ecdysozoa</taxon>
        <taxon>Arthropoda</taxon>
        <taxon>Hexapoda</taxon>
        <taxon>Insecta</taxon>
        <taxon>Pterygota</taxon>
        <taxon>Neoptera</taxon>
        <taxon>Endopterygota</taxon>
        <taxon>Lepidoptera</taxon>
        <taxon>Glossata</taxon>
        <taxon>Ditrysia</taxon>
        <taxon>Tineoidea</taxon>
        <taxon>Psychidae</taxon>
        <taxon>Oiketicinae</taxon>
        <taxon>Eumeta</taxon>
    </lineage>
</organism>
<dbReference type="InterPro" id="IPR002110">
    <property type="entry name" value="Ankyrin_rpt"/>
</dbReference>
<dbReference type="AlphaFoldDB" id="A0A4C1UMH9"/>
<dbReference type="OrthoDB" id="10252328at2759"/>
<dbReference type="SUPFAM" id="SSF48403">
    <property type="entry name" value="Ankyrin repeat"/>
    <property type="match status" value="1"/>
</dbReference>